<dbReference type="GO" id="GO:0008955">
    <property type="term" value="F:peptidoglycan glycosyltransferase activity"/>
    <property type="evidence" value="ECO:0007669"/>
    <property type="project" value="UniProtKB-EC"/>
</dbReference>
<keyword evidence="8" id="KW-0133">Cell shape</keyword>
<organism evidence="18">
    <name type="scientific">uncultured Rubrobacteraceae bacterium</name>
    <dbReference type="NCBI Taxonomy" id="349277"/>
    <lineage>
        <taxon>Bacteria</taxon>
        <taxon>Bacillati</taxon>
        <taxon>Actinomycetota</taxon>
        <taxon>Rubrobacteria</taxon>
        <taxon>Rubrobacterales</taxon>
        <taxon>Rubrobacteraceae</taxon>
        <taxon>environmental samples</taxon>
    </lineage>
</organism>
<evidence type="ECO:0000256" key="15">
    <source>
        <dbReference type="SAM" id="Phobius"/>
    </source>
</evidence>
<comment type="similarity">
    <text evidence="1">In the C-terminal section; belongs to the transpeptidase family.</text>
</comment>
<keyword evidence="9" id="KW-0573">Peptidoglycan synthesis</keyword>
<keyword evidence="4" id="KW-0645">Protease</keyword>
<dbReference type="InterPro" id="IPR023346">
    <property type="entry name" value="Lysozyme-like_dom_sf"/>
</dbReference>
<dbReference type="InterPro" id="IPR001264">
    <property type="entry name" value="Glyco_trans_51"/>
</dbReference>
<evidence type="ECO:0000256" key="1">
    <source>
        <dbReference type="ARBA" id="ARBA00007090"/>
    </source>
</evidence>
<dbReference type="GO" id="GO:0030288">
    <property type="term" value="C:outer membrane-bounded periplasmic space"/>
    <property type="evidence" value="ECO:0007669"/>
    <property type="project" value="TreeGrafter"/>
</dbReference>
<dbReference type="InterPro" id="IPR050396">
    <property type="entry name" value="Glycosyltr_51/Transpeptidase"/>
</dbReference>
<dbReference type="Pfam" id="PF00905">
    <property type="entry name" value="Transpeptidase"/>
    <property type="match status" value="1"/>
</dbReference>
<feature type="domain" description="Glycosyl transferase family 51" evidence="17">
    <location>
        <begin position="107"/>
        <end position="281"/>
    </location>
</feature>
<feature type="compositionally biased region" description="Low complexity" evidence="14">
    <location>
        <begin position="744"/>
        <end position="759"/>
    </location>
</feature>
<dbReference type="FunFam" id="1.10.3810.10:FF:000001">
    <property type="entry name" value="Penicillin-binding protein 1A"/>
    <property type="match status" value="1"/>
</dbReference>
<dbReference type="SUPFAM" id="SSF53955">
    <property type="entry name" value="Lysozyme-like"/>
    <property type="match status" value="1"/>
</dbReference>
<reference evidence="18" key="1">
    <citation type="submission" date="2020-02" db="EMBL/GenBank/DDBJ databases">
        <authorList>
            <person name="Meier V. D."/>
        </authorList>
    </citation>
    <scope>NUCLEOTIDE SEQUENCE</scope>
    <source>
        <strain evidence="18">AVDCRST_MAG03</strain>
    </source>
</reference>
<keyword evidence="11" id="KW-0961">Cell wall biogenesis/degradation</keyword>
<dbReference type="PANTHER" id="PTHR32282">
    <property type="entry name" value="BINDING PROTEIN TRANSPEPTIDASE, PUTATIVE-RELATED"/>
    <property type="match status" value="1"/>
</dbReference>
<dbReference type="GO" id="GO:0009002">
    <property type="term" value="F:serine-type D-Ala-D-Ala carboxypeptidase activity"/>
    <property type="evidence" value="ECO:0007669"/>
    <property type="project" value="UniProtKB-EC"/>
</dbReference>
<dbReference type="InterPro" id="IPR012338">
    <property type="entry name" value="Beta-lactam/transpept-like"/>
</dbReference>
<evidence type="ECO:0000256" key="6">
    <source>
        <dbReference type="ARBA" id="ARBA00022679"/>
    </source>
</evidence>
<evidence type="ECO:0000256" key="12">
    <source>
        <dbReference type="ARBA" id="ARBA00034000"/>
    </source>
</evidence>
<comment type="catalytic activity">
    <reaction evidence="13">
        <text>[GlcNAc-(1-&gt;4)-Mur2Ac(oyl-L-Ala-gamma-D-Glu-L-Lys-D-Ala-D-Ala)](n)-di-trans,octa-cis-undecaprenyl diphosphate + beta-D-GlcNAc-(1-&gt;4)-Mur2Ac(oyl-L-Ala-gamma-D-Glu-L-Lys-D-Ala-D-Ala)-di-trans,octa-cis-undecaprenyl diphosphate = [GlcNAc-(1-&gt;4)-Mur2Ac(oyl-L-Ala-gamma-D-Glu-L-Lys-D-Ala-D-Ala)](n+1)-di-trans,octa-cis-undecaprenyl diphosphate + di-trans,octa-cis-undecaprenyl diphosphate + H(+)</text>
        <dbReference type="Rhea" id="RHEA:23708"/>
        <dbReference type="Rhea" id="RHEA-COMP:9602"/>
        <dbReference type="Rhea" id="RHEA-COMP:9603"/>
        <dbReference type="ChEBI" id="CHEBI:15378"/>
        <dbReference type="ChEBI" id="CHEBI:58405"/>
        <dbReference type="ChEBI" id="CHEBI:60033"/>
        <dbReference type="ChEBI" id="CHEBI:78435"/>
        <dbReference type="EC" id="2.4.99.28"/>
    </reaction>
</comment>
<proteinExistence type="inferred from homology"/>
<feature type="region of interest" description="Disordered" evidence="14">
    <location>
        <begin position="1"/>
        <end position="35"/>
    </location>
</feature>
<dbReference type="Gene3D" id="1.10.3810.10">
    <property type="entry name" value="Biosynthetic peptidoglycan transglycosylase-like"/>
    <property type="match status" value="1"/>
</dbReference>
<dbReference type="GO" id="GO:0008658">
    <property type="term" value="F:penicillin binding"/>
    <property type="evidence" value="ECO:0007669"/>
    <property type="project" value="InterPro"/>
</dbReference>
<dbReference type="EC" id="3.4.-.-" evidence="18"/>
<dbReference type="AlphaFoldDB" id="A0A6J4P439"/>
<feature type="compositionally biased region" description="Low complexity" evidence="14">
    <location>
        <begin position="777"/>
        <end position="799"/>
    </location>
</feature>
<evidence type="ECO:0000256" key="11">
    <source>
        <dbReference type="ARBA" id="ARBA00023316"/>
    </source>
</evidence>
<feature type="compositionally biased region" description="Basic residues" evidence="14">
    <location>
        <begin position="1"/>
        <end position="10"/>
    </location>
</feature>
<evidence type="ECO:0000256" key="14">
    <source>
        <dbReference type="SAM" id="MobiDB-lite"/>
    </source>
</evidence>
<evidence type="ECO:0000256" key="10">
    <source>
        <dbReference type="ARBA" id="ARBA00023268"/>
    </source>
</evidence>
<evidence type="ECO:0000313" key="18">
    <source>
        <dbReference type="EMBL" id="CAA9403859.1"/>
    </source>
</evidence>
<keyword evidence="3" id="KW-0121">Carboxypeptidase</keyword>
<feature type="region of interest" description="Disordered" evidence="14">
    <location>
        <begin position="698"/>
        <end position="799"/>
    </location>
</feature>
<evidence type="ECO:0000256" key="13">
    <source>
        <dbReference type="ARBA" id="ARBA00049902"/>
    </source>
</evidence>
<dbReference type="GO" id="GO:0009252">
    <property type="term" value="P:peptidoglycan biosynthetic process"/>
    <property type="evidence" value="ECO:0007669"/>
    <property type="project" value="UniProtKB-KW"/>
</dbReference>
<keyword evidence="7 18" id="KW-0378">Hydrolase</keyword>
<feature type="compositionally biased region" description="Low complexity" evidence="14">
    <location>
        <begin position="720"/>
        <end position="729"/>
    </location>
</feature>
<keyword evidence="15" id="KW-0812">Transmembrane</keyword>
<gene>
    <name evidence="18" type="ORF">AVDCRST_MAG03-1402</name>
</gene>
<dbReference type="EC" id="2.4.1.129" evidence="18"/>
<dbReference type="GO" id="GO:0008360">
    <property type="term" value="P:regulation of cell shape"/>
    <property type="evidence" value="ECO:0007669"/>
    <property type="project" value="UniProtKB-KW"/>
</dbReference>
<feature type="transmembrane region" description="Helical" evidence="15">
    <location>
        <begin position="42"/>
        <end position="71"/>
    </location>
</feature>
<evidence type="ECO:0000256" key="3">
    <source>
        <dbReference type="ARBA" id="ARBA00022645"/>
    </source>
</evidence>
<dbReference type="InterPro" id="IPR036950">
    <property type="entry name" value="PBP_transglycosylase"/>
</dbReference>
<dbReference type="EMBL" id="CADCUT010000080">
    <property type="protein sequence ID" value="CAA9403859.1"/>
    <property type="molecule type" value="Genomic_DNA"/>
</dbReference>
<evidence type="ECO:0000256" key="2">
    <source>
        <dbReference type="ARBA" id="ARBA00007739"/>
    </source>
</evidence>
<dbReference type="SUPFAM" id="SSF56601">
    <property type="entry name" value="beta-lactamase/transpeptidase-like"/>
    <property type="match status" value="1"/>
</dbReference>
<evidence type="ECO:0000259" key="16">
    <source>
        <dbReference type="Pfam" id="PF00905"/>
    </source>
</evidence>
<dbReference type="Pfam" id="PF00912">
    <property type="entry name" value="Transgly"/>
    <property type="match status" value="1"/>
</dbReference>
<comment type="similarity">
    <text evidence="2">In the N-terminal section; belongs to the glycosyltransferase 51 family.</text>
</comment>
<feature type="compositionally biased region" description="Pro residues" evidence="14">
    <location>
        <begin position="760"/>
        <end position="776"/>
    </location>
</feature>
<dbReference type="GO" id="GO:0006508">
    <property type="term" value="P:proteolysis"/>
    <property type="evidence" value="ECO:0007669"/>
    <property type="project" value="UniProtKB-KW"/>
</dbReference>
<dbReference type="PANTHER" id="PTHR32282:SF33">
    <property type="entry name" value="PEPTIDOGLYCAN GLYCOSYLTRANSFERASE"/>
    <property type="match status" value="1"/>
</dbReference>
<dbReference type="GO" id="GO:0071555">
    <property type="term" value="P:cell wall organization"/>
    <property type="evidence" value="ECO:0007669"/>
    <property type="project" value="UniProtKB-KW"/>
</dbReference>
<evidence type="ECO:0000256" key="7">
    <source>
        <dbReference type="ARBA" id="ARBA00022801"/>
    </source>
</evidence>
<keyword evidence="5 18" id="KW-0328">Glycosyltransferase</keyword>
<evidence type="ECO:0000259" key="17">
    <source>
        <dbReference type="Pfam" id="PF00912"/>
    </source>
</evidence>
<keyword evidence="15" id="KW-0472">Membrane</keyword>
<evidence type="ECO:0000256" key="9">
    <source>
        <dbReference type="ARBA" id="ARBA00022984"/>
    </source>
</evidence>
<evidence type="ECO:0000256" key="4">
    <source>
        <dbReference type="ARBA" id="ARBA00022670"/>
    </source>
</evidence>
<name>A0A6J4P439_9ACTN</name>
<keyword evidence="10" id="KW-0511">Multifunctional enzyme</keyword>
<keyword evidence="15" id="KW-1133">Transmembrane helix</keyword>
<feature type="domain" description="Penicillin-binding protein transpeptidase" evidence="16">
    <location>
        <begin position="380"/>
        <end position="633"/>
    </location>
</feature>
<evidence type="ECO:0000256" key="5">
    <source>
        <dbReference type="ARBA" id="ARBA00022676"/>
    </source>
</evidence>
<keyword evidence="6 18" id="KW-0808">Transferase</keyword>
<comment type="catalytic activity">
    <reaction evidence="12">
        <text>Preferential cleavage: (Ac)2-L-Lys-D-Ala-|-D-Ala. Also transpeptidation of peptidyl-alanyl moieties that are N-acyl substituents of D-alanine.</text>
        <dbReference type="EC" id="3.4.16.4"/>
    </reaction>
</comment>
<protein>
    <submittedName>
        <fullName evidence="18">Multimodular transpeptidase-transglycosylase</fullName>
        <ecNumber evidence="18">2.4.1.129</ecNumber>
        <ecNumber evidence="18">3.4.-.-</ecNumber>
    </submittedName>
</protein>
<evidence type="ECO:0000256" key="8">
    <source>
        <dbReference type="ARBA" id="ARBA00022960"/>
    </source>
</evidence>
<dbReference type="Gene3D" id="3.40.710.10">
    <property type="entry name" value="DD-peptidase/beta-lactamase superfamily"/>
    <property type="match status" value="1"/>
</dbReference>
<dbReference type="InterPro" id="IPR001460">
    <property type="entry name" value="PCN-bd_Tpept"/>
</dbReference>
<accession>A0A6J4P439</accession>
<sequence>MARTHQRGRGRGPGAGTSKRKGVSRPVKLPTRRKKQKSRAAGILSSILWAFGVILLCLFVAGVAFAAGGYLGVVQGVKQLEAPRTFETHPTYIYSAPLGESESSRRVIGTIFSGQNRKTASLADMPPHLLNALVAKEDERFREHAGVDLWGIMRALYVDLRAGATVEGASTITQQYVKNAYLSHDQSITRKVKEALIAVELERSVYKDNKDQVIADYLNTVYFGSNAYGVEAASETYFSKSAADLSVAESATLVGLLWSPSTLGQDRDGAWAQRDLVLRKMFETGYISSQDYNEALEVRMPERWPAGAMVETGLQGPSTTRSFADLAEDELIARYGANTVLRGGMSVYTTIDLQTQVAAREILYGPEGYLPGADDPDLALVSIDPETGRIKAMVGNRDPDAQFNLVTQGRRQPGSAFKPFALIAALEQGIDPETEFVSEKKEYMVDVPGLEKPEKWKVQNYDGIVRGRIPLKEALWWSDNTVFTDLVMNPDGQGLENGPSAIIDVAKRLGVEADFGPHPHPSVVLGTQEVSPLDMATAYATIANEGRRVEPTTITKVVRNGQNGDKVLYDAPEAPRGEQVIAEDVAHKATEIMIGDVTEGIAKDAALGERPVAGKTGTSENFFDAWFVGYVPQMVTGIWMGYAEGGATLEYTLDYSRKLNGLSGGITPAEIWKTYMEDTMAGQPIENFEGVEIPEEPAETTAFDEQPTETTEQPGLAPGAETTAPITTASPPPRAPGAIPETTASAPPASAEPASAGPASPEPASPEPSSPEPSSPDPSSVEPSVATPASAPASSPAPR</sequence>